<dbReference type="EMBL" id="WIVW01000038">
    <property type="protein sequence ID" value="MQU28690.1"/>
    <property type="molecule type" value="Genomic_DNA"/>
</dbReference>
<sequence>MISEIFGAKFMPYINNENLNLDTKVFRYMDLAKFLSLIHQKTIFFARASSYEDSLEGMPTELDEYLGSDLAELLDVALNSSWPSMSPDTSEEGRRKKEDAIKKAKSNYENRTIKTIFGPQKASQFADYSSVQKAVSNWVDVSCWHTDASDVESMAMWKIYGGGSASVCVESTVGEVIRSMSIAPELNVYAGVVSYIDYRNDYVGVDEPLKFFFNKSKYYAFEKELRFVLHSTLLKDLNVPRNEFGTSVDVDPMVLIKGVMVSPAASQWFFDLIELVMKDSGYSVPVSRSKIPLRKL</sequence>
<gene>
    <name evidence="1" type="ORF">GHO29_19640</name>
</gene>
<evidence type="ECO:0000313" key="2">
    <source>
        <dbReference type="Proteomes" id="UP000437970"/>
    </source>
</evidence>
<evidence type="ECO:0000313" key="1">
    <source>
        <dbReference type="EMBL" id="MQU28690.1"/>
    </source>
</evidence>
<organism evidence="1 2">
    <name type="scientific">Pseudomonas helleri</name>
    <dbReference type="NCBI Taxonomy" id="1608996"/>
    <lineage>
        <taxon>Bacteria</taxon>
        <taxon>Pseudomonadati</taxon>
        <taxon>Pseudomonadota</taxon>
        <taxon>Gammaproteobacteria</taxon>
        <taxon>Pseudomonadales</taxon>
        <taxon>Pseudomonadaceae</taxon>
        <taxon>Pseudomonas</taxon>
    </lineage>
</organism>
<accession>A0A7X1Y153</accession>
<evidence type="ECO:0008006" key="3">
    <source>
        <dbReference type="Google" id="ProtNLM"/>
    </source>
</evidence>
<dbReference type="RefSeq" id="WP_153381619.1">
    <property type="nucleotide sequence ID" value="NZ_WIVW01000038.1"/>
</dbReference>
<dbReference type="Proteomes" id="UP000437970">
    <property type="component" value="Unassembled WGS sequence"/>
</dbReference>
<protein>
    <recommendedName>
        <fullName evidence="3">DUF2971 domain-containing protein</fullName>
    </recommendedName>
</protein>
<name>A0A7X1Y153_9PSED</name>
<reference evidence="1 2" key="1">
    <citation type="submission" date="2019-10" db="EMBL/GenBank/DDBJ databases">
        <title>Evaluation of single-gene subtyping targets for Pseudomonas.</title>
        <authorList>
            <person name="Reichler S.J."/>
            <person name="Orsi R.H."/>
            <person name="Wiedmann M."/>
            <person name="Martin N.H."/>
            <person name="Murphy S.I."/>
        </authorList>
    </citation>
    <scope>NUCLEOTIDE SEQUENCE [LARGE SCALE GENOMIC DNA]</scope>
    <source>
        <strain evidence="1 2">FSL R10-1984</strain>
    </source>
</reference>
<comment type="caution">
    <text evidence="1">The sequence shown here is derived from an EMBL/GenBank/DDBJ whole genome shotgun (WGS) entry which is preliminary data.</text>
</comment>
<proteinExistence type="predicted"/>
<dbReference type="AlphaFoldDB" id="A0A7X1Y153"/>